<feature type="region of interest" description="Disordered" evidence="1">
    <location>
        <begin position="65"/>
        <end position="94"/>
    </location>
</feature>
<dbReference type="AlphaFoldDB" id="A0A1E3B3M5"/>
<feature type="compositionally biased region" description="Basic and acidic residues" evidence="1">
    <location>
        <begin position="126"/>
        <end position="145"/>
    </location>
</feature>
<evidence type="ECO:0000256" key="1">
    <source>
        <dbReference type="SAM" id="MobiDB-lite"/>
    </source>
</evidence>
<protein>
    <recommendedName>
        <fullName evidence="4">SH3 domain-containing protein</fullName>
    </recommendedName>
</protein>
<proteinExistence type="predicted"/>
<feature type="compositionally biased region" description="Low complexity" evidence="1">
    <location>
        <begin position="147"/>
        <end position="157"/>
    </location>
</feature>
<comment type="caution">
    <text evidence="2">The sequence shown here is derived from an EMBL/GenBank/DDBJ whole genome shotgun (WGS) entry which is preliminary data.</text>
</comment>
<gene>
    <name evidence="2" type="ORF">SI65_09155</name>
</gene>
<evidence type="ECO:0000313" key="2">
    <source>
        <dbReference type="EMBL" id="ODM15552.1"/>
    </source>
</evidence>
<feature type="compositionally biased region" description="Basic and acidic residues" evidence="1">
    <location>
        <begin position="83"/>
        <end position="94"/>
    </location>
</feature>
<feature type="region of interest" description="Disordered" evidence="1">
    <location>
        <begin position="126"/>
        <end position="157"/>
    </location>
</feature>
<dbReference type="SUPFAM" id="SSF50044">
    <property type="entry name" value="SH3-domain"/>
    <property type="match status" value="1"/>
</dbReference>
<feature type="compositionally biased region" description="Basic residues" evidence="1">
    <location>
        <begin position="70"/>
        <end position="81"/>
    </location>
</feature>
<reference evidence="2 3" key="1">
    <citation type="journal article" date="2016" name="BMC Genomics">
        <title>Comparative genomic and transcriptomic analyses of the Fuzhuan brick tea-fermentation fungus Aspergillus cristatus.</title>
        <authorList>
            <person name="Ge Y."/>
            <person name="Wang Y."/>
            <person name="Liu Y."/>
            <person name="Tan Y."/>
            <person name="Ren X."/>
            <person name="Zhang X."/>
            <person name="Hyde K.D."/>
            <person name="Liu Y."/>
            <person name="Liu Z."/>
        </authorList>
    </citation>
    <scope>NUCLEOTIDE SEQUENCE [LARGE SCALE GENOMIC DNA]</scope>
    <source>
        <strain evidence="2 3">GZAAS20.1005</strain>
    </source>
</reference>
<keyword evidence="3" id="KW-1185">Reference proteome</keyword>
<accession>A0A1E3B3M5</accession>
<dbReference type="VEuPathDB" id="FungiDB:SI65_09155"/>
<sequence length="157" mass="18114">MNHVRILEAFHDGNELVVRSTQNYDLEHRNLDTLLLLSRWWLGHSNKEKDTNGYVPTQDVLDVVREQNRKVKSRPKSKPKSNSRPESKPESKLEFKAELRAQIEAELRTELGSDIRSELKAEIESELRTEFRPGPESKPELEHKVTSQSLSSNQSPS</sequence>
<name>A0A1E3B3M5_ASPCR</name>
<dbReference type="InterPro" id="IPR036028">
    <property type="entry name" value="SH3-like_dom_sf"/>
</dbReference>
<dbReference type="EMBL" id="JXNT01000016">
    <property type="protein sequence ID" value="ODM15552.1"/>
    <property type="molecule type" value="Genomic_DNA"/>
</dbReference>
<organism evidence="2 3">
    <name type="scientific">Aspergillus cristatus</name>
    <name type="common">Chinese Fuzhuan brick tea-fermentation fungus</name>
    <name type="synonym">Eurotium cristatum</name>
    <dbReference type="NCBI Taxonomy" id="573508"/>
    <lineage>
        <taxon>Eukaryota</taxon>
        <taxon>Fungi</taxon>
        <taxon>Dikarya</taxon>
        <taxon>Ascomycota</taxon>
        <taxon>Pezizomycotina</taxon>
        <taxon>Eurotiomycetes</taxon>
        <taxon>Eurotiomycetidae</taxon>
        <taxon>Eurotiales</taxon>
        <taxon>Aspergillaceae</taxon>
        <taxon>Aspergillus</taxon>
        <taxon>Aspergillus subgen. Aspergillus</taxon>
    </lineage>
</organism>
<evidence type="ECO:0008006" key="4">
    <source>
        <dbReference type="Google" id="ProtNLM"/>
    </source>
</evidence>
<evidence type="ECO:0000313" key="3">
    <source>
        <dbReference type="Proteomes" id="UP000094569"/>
    </source>
</evidence>
<dbReference type="OrthoDB" id="4177740at2759"/>
<dbReference type="Proteomes" id="UP000094569">
    <property type="component" value="Unassembled WGS sequence"/>
</dbReference>